<accession>A0ABV9GS90</accession>
<dbReference type="Proteomes" id="UP001596022">
    <property type="component" value="Unassembled WGS sequence"/>
</dbReference>
<dbReference type="EMBL" id="JBHSFW010000009">
    <property type="protein sequence ID" value="MFC4619570.1"/>
    <property type="molecule type" value="Genomic_DNA"/>
</dbReference>
<organism evidence="1 2">
    <name type="scientific">Camelliibacillus cellulosilyticus</name>
    <dbReference type="NCBI Taxonomy" id="2174486"/>
    <lineage>
        <taxon>Bacteria</taxon>
        <taxon>Bacillati</taxon>
        <taxon>Bacillota</taxon>
        <taxon>Bacilli</taxon>
        <taxon>Bacillales</taxon>
        <taxon>Sporolactobacillaceae</taxon>
        <taxon>Camelliibacillus</taxon>
    </lineage>
</organism>
<gene>
    <name evidence="1" type="ORF">ACFO4N_12685</name>
</gene>
<proteinExistence type="predicted"/>
<name>A0ABV9GS90_9BACL</name>
<evidence type="ECO:0000313" key="1">
    <source>
        <dbReference type="EMBL" id="MFC4619570.1"/>
    </source>
</evidence>
<dbReference type="InterPro" id="IPR009351">
    <property type="entry name" value="AlkZ-like"/>
</dbReference>
<evidence type="ECO:0000313" key="2">
    <source>
        <dbReference type="Proteomes" id="UP001596022"/>
    </source>
</evidence>
<dbReference type="PANTHER" id="PTHR30528">
    <property type="entry name" value="CYTOPLASMIC PROTEIN"/>
    <property type="match status" value="1"/>
</dbReference>
<dbReference type="Pfam" id="PF06224">
    <property type="entry name" value="AlkZ-like"/>
    <property type="match status" value="1"/>
</dbReference>
<comment type="caution">
    <text evidence="1">The sequence shown here is derived from an EMBL/GenBank/DDBJ whole genome shotgun (WGS) entry which is preliminary data.</text>
</comment>
<reference evidence="2" key="1">
    <citation type="journal article" date="2019" name="Int. J. Syst. Evol. Microbiol.">
        <title>The Global Catalogue of Microorganisms (GCM) 10K type strain sequencing project: providing services to taxonomists for standard genome sequencing and annotation.</title>
        <authorList>
            <consortium name="The Broad Institute Genomics Platform"/>
            <consortium name="The Broad Institute Genome Sequencing Center for Infectious Disease"/>
            <person name="Wu L."/>
            <person name="Ma J."/>
        </authorList>
    </citation>
    <scope>NUCLEOTIDE SEQUENCE [LARGE SCALE GENOMIC DNA]</scope>
    <source>
        <strain evidence="2">CGMCC 1.16306</strain>
    </source>
</reference>
<dbReference type="RefSeq" id="WP_376846660.1">
    <property type="nucleotide sequence ID" value="NZ_JBHSFW010000009.1"/>
</dbReference>
<keyword evidence="2" id="KW-1185">Reference proteome</keyword>
<sequence>MQSECQQPLVISQTDARRLAITCQHLDYPQLTADEANLNTVLRDLRYLQLDPVSVVAPSHELVLWSRLAAGATPLLDSLLWHKRTLFEYWVNSAAIVLTEDYPMHRAFMNAYPSYTPITEWMDANDRLRQHILDRLDKQGPQPTSVFEDQSVVDWKSSGWTAGRNVERMLHFLWLGGEVMVAGRAEGQRLWALTDAYLPPETNRTALSMDLAIDAAVEHAVRALGVARQTDVKQYFFRLESRSPLRAVLNRLQSEGRVVPVKIDGDPSPQTWFIHVDTLDILGTIQAGKWEGRTTLLSPFDNLISDRKRTERLWGFAFKNEMYVPKKKRQYGYYVLPILHDDQLVGRIAPRVDRSRHVFCVQGLYLEPNVCPTADLYHAITAQIEDLATFTGAGTIEYGETVPDLWRVKLQRS</sequence>
<protein>
    <submittedName>
        <fullName evidence="1">Winged helix-turn-helix domain-containing protein</fullName>
    </submittedName>
</protein>
<dbReference type="PANTHER" id="PTHR30528:SF0">
    <property type="entry name" value="CYTOPLASMIC PROTEIN"/>
    <property type="match status" value="1"/>
</dbReference>